<dbReference type="KEGG" id="npy:NPRO_14860"/>
<reference evidence="1" key="1">
    <citation type="journal article" name="DNA Res.">
        <title>The physiological potential of anammox bacteria as revealed by their core genome structure.</title>
        <authorList>
            <person name="Okubo T."/>
            <person name="Toyoda A."/>
            <person name="Fukuhara K."/>
            <person name="Uchiyama I."/>
            <person name="Harigaya Y."/>
            <person name="Kuroiwa M."/>
            <person name="Suzuki T."/>
            <person name="Murakami Y."/>
            <person name="Suwa Y."/>
            <person name="Takami H."/>
        </authorList>
    </citation>
    <scope>NUCLEOTIDE SEQUENCE</scope>
    <source>
        <strain evidence="1">317325-2</strain>
    </source>
</reference>
<evidence type="ECO:0000313" key="2">
    <source>
        <dbReference type="Proteomes" id="UP000662873"/>
    </source>
</evidence>
<accession>A0A809S9W3</accession>
<sequence length="296" mass="32710">MIFVVVPLSALATSAKSLADGFPEIVPTVRLVSYPELLRLEKVPCGAWVLTSLSTLSNEQLSLLREFESAVIAHGSGIRLLGSPSRTLSRDAFFEEAEKIGVQSARTCSLASLESSLPDWAVLRWEHQGDWAESEAISERHDLREVLSRMVFEGLDPEHIRGVTVPGASPYLEPMGHYFQIGGESLVSDSLAEFWKGTDRESVSRGLSELLDRFGWGWARFDFARTPRGPALWRIEDGPGFIPHFDSKSLGIPGAAELRSWFLRTLRALNSSEAGDISLEIAPTRLQSLLLERPPP</sequence>
<organism evidence="1 2">
    <name type="scientific">Candidatus Nitrosymbiomonas proteolyticus</name>
    <dbReference type="NCBI Taxonomy" id="2608984"/>
    <lineage>
        <taxon>Bacteria</taxon>
        <taxon>Bacillati</taxon>
        <taxon>Armatimonadota</taxon>
        <taxon>Armatimonadota incertae sedis</taxon>
        <taxon>Candidatus Nitrosymbiomonas</taxon>
    </lineage>
</organism>
<evidence type="ECO:0008006" key="3">
    <source>
        <dbReference type="Google" id="ProtNLM"/>
    </source>
</evidence>
<dbReference type="EMBL" id="AP021858">
    <property type="protein sequence ID" value="BBO23891.1"/>
    <property type="molecule type" value="Genomic_DNA"/>
</dbReference>
<dbReference type="AlphaFoldDB" id="A0A809S9W3"/>
<name>A0A809S9W3_9BACT</name>
<protein>
    <recommendedName>
        <fullName evidence="3">ATP-grasp domain-containing protein</fullName>
    </recommendedName>
</protein>
<proteinExistence type="predicted"/>
<evidence type="ECO:0000313" key="1">
    <source>
        <dbReference type="EMBL" id="BBO23891.1"/>
    </source>
</evidence>
<dbReference type="Proteomes" id="UP000662873">
    <property type="component" value="Chromosome"/>
</dbReference>
<gene>
    <name evidence="1" type="ORF">NPRO_14860</name>
</gene>